<feature type="compositionally biased region" description="Low complexity" evidence="6">
    <location>
        <begin position="365"/>
        <end position="381"/>
    </location>
</feature>
<dbReference type="PANTHER" id="PTHR10621:SF0">
    <property type="entry name" value="UV EXCISION REPAIR PROTEIN RAD23"/>
    <property type="match status" value="1"/>
</dbReference>
<feature type="compositionally biased region" description="Low complexity" evidence="6">
    <location>
        <begin position="90"/>
        <end position="131"/>
    </location>
</feature>
<comment type="function">
    <text evidence="5">Multiubiquitin chain receptor involved in modulation of proteasomal degradation. Involved in nucleotide excision repair.</text>
</comment>
<dbReference type="CDD" id="cd01805">
    <property type="entry name" value="Ubl_Rad23"/>
    <property type="match status" value="1"/>
</dbReference>
<dbReference type="SUPFAM" id="SSF101238">
    <property type="entry name" value="XPC-binding domain"/>
    <property type="match status" value="1"/>
</dbReference>
<keyword evidence="3 5" id="KW-0234">DNA repair</keyword>
<dbReference type="SMART" id="SM00213">
    <property type="entry name" value="UBQ"/>
    <property type="match status" value="1"/>
</dbReference>
<dbReference type="OMA" id="PHMLEPI"/>
<dbReference type="GO" id="GO:0005654">
    <property type="term" value="C:nucleoplasm"/>
    <property type="evidence" value="ECO:0007669"/>
    <property type="project" value="TreeGrafter"/>
</dbReference>
<feature type="domain" description="UBA" evidence="7">
    <location>
        <begin position="308"/>
        <end position="349"/>
    </location>
</feature>
<dbReference type="Gene3D" id="1.10.10.540">
    <property type="entry name" value="XPC-binding domain"/>
    <property type="match status" value="1"/>
</dbReference>
<dbReference type="PANTHER" id="PTHR10621">
    <property type="entry name" value="UV EXCISION REPAIR PROTEIN RAD23"/>
    <property type="match status" value="1"/>
</dbReference>
<reference evidence="9 10" key="1">
    <citation type="submission" date="2014-06" db="EMBL/GenBank/DDBJ databases">
        <authorList>
            <person name="Swart Estienne"/>
        </authorList>
    </citation>
    <scope>NUCLEOTIDE SEQUENCE [LARGE SCALE GENOMIC DNA]</scope>
    <source>
        <strain evidence="9 10">130c</strain>
    </source>
</reference>
<comment type="similarity">
    <text evidence="5">Belongs to the RAD23 family.</text>
</comment>
<dbReference type="SUPFAM" id="SSF46934">
    <property type="entry name" value="UBA-like"/>
    <property type="match status" value="2"/>
</dbReference>
<evidence type="ECO:0000256" key="4">
    <source>
        <dbReference type="ARBA" id="ARBA00023242"/>
    </source>
</evidence>
<feature type="domain" description="Ubiquitin-like" evidence="8">
    <location>
        <begin position="1"/>
        <end position="77"/>
    </location>
</feature>
<dbReference type="Pfam" id="PF09280">
    <property type="entry name" value="XPC-binding"/>
    <property type="match status" value="1"/>
</dbReference>
<dbReference type="InParanoid" id="A0A078AUD6"/>
<proteinExistence type="inferred from homology"/>
<dbReference type="CDD" id="cd14281">
    <property type="entry name" value="UBA2_Rad23_like"/>
    <property type="match status" value="1"/>
</dbReference>
<feature type="domain" description="UBA" evidence="7">
    <location>
        <begin position="133"/>
        <end position="175"/>
    </location>
</feature>
<dbReference type="GO" id="GO:0003684">
    <property type="term" value="F:damaged DNA binding"/>
    <property type="evidence" value="ECO:0007669"/>
    <property type="project" value="UniProtKB-UniRule"/>
</dbReference>
<dbReference type="InterPro" id="IPR015940">
    <property type="entry name" value="UBA"/>
</dbReference>
<dbReference type="SUPFAM" id="SSF54236">
    <property type="entry name" value="Ubiquitin-like"/>
    <property type="match status" value="1"/>
</dbReference>
<feature type="compositionally biased region" description="Acidic residues" evidence="6">
    <location>
        <begin position="194"/>
        <end position="205"/>
    </location>
</feature>
<dbReference type="InterPro" id="IPR000626">
    <property type="entry name" value="Ubiquitin-like_dom"/>
</dbReference>
<accession>A0A078AUD6</accession>
<keyword evidence="2 5" id="KW-0227">DNA damage</keyword>
<dbReference type="AlphaFoldDB" id="A0A078AUD6"/>
<dbReference type="EMBL" id="CCKQ01014092">
    <property type="protein sequence ID" value="CDW85839.1"/>
    <property type="molecule type" value="Genomic_DNA"/>
</dbReference>
<organism evidence="9 10">
    <name type="scientific">Stylonychia lemnae</name>
    <name type="common">Ciliate</name>
    <dbReference type="NCBI Taxonomy" id="5949"/>
    <lineage>
        <taxon>Eukaryota</taxon>
        <taxon>Sar</taxon>
        <taxon>Alveolata</taxon>
        <taxon>Ciliophora</taxon>
        <taxon>Intramacronucleata</taxon>
        <taxon>Spirotrichea</taxon>
        <taxon>Stichotrichia</taxon>
        <taxon>Sporadotrichida</taxon>
        <taxon>Oxytrichidae</taxon>
        <taxon>Stylonychinae</taxon>
        <taxon>Stylonychia</taxon>
    </lineage>
</organism>
<evidence type="ECO:0000256" key="6">
    <source>
        <dbReference type="SAM" id="MobiDB-lite"/>
    </source>
</evidence>
<evidence type="ECO:0000256" key="5">
    <source>
        <dbReference type="RuleBase" id="RU367049"/>
    </source>
</evidence>
<dbReference type="OrthoDB" id="311266at2759"/>
<evidence type="ECO:0000313" key="9">
    <source>
        <dbReference type="EMBL" id="CDW85839.1"/>
    </source>
</evidence>
<dbReference type="GO" id="GO:0031593">
    <property type="term" value="F:polyubiquitin modification-dependent protein binding"/>
    <property type="evidence" value="ECO:0007669"/>
    <property type="project" value="UniProtKB-UniRule"/>
</dbReference>
<sequence>MKIVIKTLQGKQLPLEVEETDTIRQVKEKIQAEHQMQADLMKLIAYGKVMEEDSKTLKDYSIKEGDFLVVMIAKAKPAPKQKEDVKQEESAASQQQQQQPPIQQQQQQPIQQQQPAAQQQQQPIGSAAGGQITPEQEAQVQELIMISGKPRDQCILALRAAFGNPDRACEYLFSGVNLAGLSQPGGLENAGGDEMGDDYGDEEGSQDPFGGAGNPFAALAQNPNFNMVRQRILQDPQFYQQFMAQLQTTQPQLFQLIQSNPMAFMNLLIAGDPNAAALGGAGGAGAGAHGGMGGMGGQANPPGSIRVTQEEMDAINRLTSLGFPKHKAAEAYFACDKNEELAANYLFETGFEDEEAALQESIVASSQNQQQQQPPNQNQQQPGGGSGNGGDQQQPGGGNNGGDNKPDDDDSSLL</sequence>
<name>A0A078AUD6_STYLE</name>
<dbReference type="InterPro" id="IPR009060">
    <property type="entry name" value="UBA-like_sf"/>
</dbReference>
<evidence type="ECO:0000313" key="10">
    <source>
        <dbReference type="Proteomes" id="UP000039865"/>
    </source>
</evidence>
<keyword evidence="1" id="KW-0677">Repeat</keyword>
<dbReference type="InterPro" id="IPR036353">
    <property type="entry name" value="XPC-bd_sf"/>
</dbReference>
<dbReference type="FunCoup" id="A0A078AUD6">
    <property type="interactions" value="442"/>
</dbReference>
<dbReference type="InterPro" id="IPR004806">
    <property type="entry name" value="Rad23"/>
</dbReference>
<feature type="region of interest" description="Disordered" evidence="6">
    <location>
        <begin position="185"/>
        <end position="212"/>
    </location>
</feature>
<evidence type="ECO:0000259" key="8">
    <source>
        <dbReference type="PROSITE" id="PS50053"/>
    </source>
</evidence>
<dbReference type="Gene3D" id="3.10.20.90">
    <property type="entry name" value="Phosphatidylinositol 3-kinase Catalytic Subunit, Chain A, domain 1"/>
    <property type="match status" value="1"/>
</dbReference>
<keyword evidence="5" id="KW-0963">Cytoplasm</keyword>
<feature type="region of interest" description="Disordered" evidence="6">
    <location>
        <begin position="79"/>
        <end position="131"/>
    </location>
</feature>
<protein>
    <recommendedName>
        <fullName evidence="5">UV excision repair protein RAD23</fullName>
    </recommendedName>
</protein>
<evidence type="ECO:0000256" key="2">
    <source>
        <dbReference type="ARBA" id="ARBA00022763"/>
    </source>
</evidence>
<comment type="subcellular location">
    <subcellularLocation>
        <location evidence="5">Nucleus</location>
    </subcellularLocation>
    <subcellularLocation>
        <location evidence="5">Cytoplasm</location>
    </subcellularLocation>
</comment>
<dbReference type="Proteomes" id="UP000039865">
    <property type="component" value="Unassembled WGS sequence"/>
</dbReference>
<keyword evidence="10" id="KW-1185">Reference proteome</keyword>
<dbReference type="InterPro" id="IPR029071">
    <property type="entry name" value="Ubiquitin-like_domsf"/>
</dbReference>
<dbReference type="Pfam" id="PF00240">
    <property type="entry name" value="ubiquitin"/>
    <property type="match status" value="1"/>
</dbReference>
<dbReference type="GO" id="GO:0043161">
    <property type="term" value="P:proteasome-mediated ubiquitin-dependent protein catabolic process"/>
    <property type="evidence" value="ECO:0007669"/>
    <property type="project" value="UniProtKB-UniRule"/>
</dbReference>
<dbReference type="GO" id="GO:0070628">
    <property type="term" value="F:proteasome binding"/>
    <property type="evidence" value="ECO:0007669"/>
    <property type="project" value="TreeGrafter"/>
</dbReference>
<dbReference type="GO" id="GO:0006289">
    <property type="term" value="P:nucleotide-excision repair"/>
    <property type="evidence" value="ECO:0007669"/>
    <property type="project" value="UniProtKB-UniRule"/>
</dbReference>
<dbReference type="FunFam" id="1.10.8.10:FF:000002">
    <property type="entry name" value="UV excision repair protein RAD23 homolog"/>
    <property type="match status" value="1"/>
</dbReference>
<dbReference type="Gene3D" id="1.10.8.10">
    <property type="entry name" value="DNA helicase RuvA subunit, C-terminal domain"/>
    <property type="match status" value="2"/>
</dbReference>
<feature type="compositionally biased region" description="Basic and acidic residues" evidence="6">
    <location>
        <begin position="80"/>
        <end position="89"/>
    </location>
</feature>
<evidence type="ECO:0000259" key="7">
    <source>
        <dbReference type="PROSITE" id="PS50030"/>
    </source>
</evidence>
<dbReference type="GO" id="GO:0005829">
    <property type="term" value="C:cytosol"/>
    <property type="evidence" value="ECO:0007669"/>
    <property type="project" value="TreeGrafter"/>
</dbReference>
<dbReference type="GO" id="GO:0043130">
    <property type="term" value="F:ubiquitin binding"/>
    <property type="evidence" value="ECO:0007669"/>
    <property type="project" value="UniProtKB-UniRule"/>
</dbReference>
<dbReference type="SMART" id="SM00165">
    <property type="entry name" value="UBA"/>
    <property type="match status" value="2"/>
</dbReference>
<dbReference type="PROSITE" id="PS50030">
    <property type="entry name" value="UBA"/>
    <property type="match status" value="2"/>
</dbReference>
<dbReference type="Pfam" id="PF00627">
    <property type="entry name" value="UBA"/>
    <property type="match status" value="2"/>
</dbReference>
<dbReference type="PROSITE" id="PS50053">
    <property type="entry name" value="UBIQUITIN_2"/>
    <property type="match status" value="1"/>
</dbReference>
<feature type="compositionally biased region" description="Gly residues" evidence="6">
    <location>
        <begin position="382"/>
        <end position="401"/>
    </location>
</feature>
<dbReference type="PRINTS" id="PR01839">
    <property type="entry name" value="RAD23PROTEIN"/>
</dbReference>
<evidence type="ECO:0000256" key="1">
    <source>
        <dbReference type="ARBA" id="ARBA00022737"/>
    </source>
</evidence>
<gene>
    <name evidence="9" type="primary">Contig2406.g2585</name>
    <name evidence="9" type="ORF">STYLEM_14926</name>
</gene>
<evidence type="ECO:0000256" key="3">
    <source>
        <dbReference type="ARBA" id="ARBA00023204"/>
    </source>
</evidence>
<dbReference type="FunFam" id="1.10.8.10:FF:000003">
    <property type="entry name" value="UV excision repair protein RAD23 homolog"/>
    <property type="match status" value="1"/>
</dbReference>
<keyword evidence="4 5" id="KW-0539">Nucleus</keyword>
<dbReference type="InterPro" id="IPR015360">
    <property type="entry name" value="XPC-bd"/>
</dbReference>
<feature type="region of interest" description="Disordered" evidence="6">
    <location>
        <begin position="362"/>
        <end position="414"/>
    </location>
</feature>